<evidence type="ECO:0000256" key="6">
    <source>
        <dbReference type="ARBA" id="ARBA00022777"/>
    </source>
</evidence>
<keyword evidence="5 10" id="KW-0812">Transmembrane</keyword>
<evidence type="ECO:0000256" key="10">
    <source>
        <dbReference type="SAM" id="Phobius"/>
    </source>
</evidence>
<dbReference type="EMBL" id="JBAMMX010000007">
    <property type="protein sequence ID" value="KAK6936086.1"/>
    <property type="molecule type" value="Genomic_DNA"/>
</dbReference>
<feature type="transmembrane region" description="Helical" evidence="10">
    <location>
        <begin position="214"/>
        <end position="237"/>
    </location>
</feature>
<evidence type="ECO:0000313" key="11">
    <source>
        <dbReference type="EMBL" id="KAK6936086.1"/>
    </source>
</evidence>
<comment type="subcellular location">
    <subcellularLocation>
        <location evidence="1">Endoplasmic reticulum membrane</location>
        <topology evidence="1">Multi-pass membrane protein</topology>
    </subcellularLocation>
</comment>
<protein>
    <recommendedName>
        <fullName evidence="3">dolichol kinase</fullName>
        <ecNumber evidence="3">2.7.1.108</ecNumber>
    </recommendedName>
</protein>
<gene>
    <name evidence="11" type="ORF">RJ641_033116</name>
</gene>
<keyword evidence="9 10" id="KW-0472">Membrane</keyword>
<dbReference type="Proteomes" id="UP001370490">
    <property type="component" value="Unassembled WGS sequence"/>
</dbReference>
<feature type="transmembrane region" description="Helical" evidence="10">
    <location>
        <begin position="456"/>
        <end position="475"/>
    </location>
</feature>
<feature type="transmembrane region" description="Helical" evidence="10">
    <location>
        <begin position="602"/>
        <end position="621"/>
    </location>
</feature>
<dbReference type="EC" id="2.7.1.108" evidence="3"/>
<dbReference type="InterPro" id="IPR032974">
    <property type="entry name" value="Polypren_kinase"/>
</dbReference>
<evidence type="ECO:0000313" key="12">
    <source>
        <dbReference type="Proteomes" id="UP001370490"/>
    </source>
</evidence>
<name>A0AAN8VUP1_9MAGN</name>
<keyword evidence="7" id="KW-0256">Endoplasmic reticulum</keyword>
<keyword evidence="8 10" id="KW-1133">Transmembrane helix</keyword>
<proteinExistence type="inferred from homology"/>
<feature type="transmembrane region" description="Helical" evidence="10">
    <location>
        <begin position="487"/>
        <end position="509"/>
    </location>
</feature>
<dbReference type="GO" id="GO:0043048">
    <property type="term" value="P:dolichyl monophosphate biosynthetic process"/>
    <property type="evidence" value="ECO:0007669"/>
    <property type="project" value="TreeGrafter"/>
</dbReference>
<keyword evidence="12" id="KW-1185">Reference proteome</keyword>
<dbReference type="GO" id="GO:0004168">
    <property type="term" value="F:dolichol kinase activity"/>
    <property type="evidence" value="ECO:0007669"/>
    <property type="project" value="UniProtKB-EC"/>
</dbReference>
<evidence type="ECO:0000256" key="4">
    <source>
        <dbReference type="ARBA" id="ARBA00022679"/>
    </source>
</evidence>
<comment type="caution">
    <text evidence="11">The sequence shown here is derived from an EMBL/GenBank/DDBJ whole genome shotgun (WGS) entry which is preliminary data.</text>
</comment>
<feature type="transmembrane region" description="Helical" evidence="10">
    <location>
        <begin position="387"/>
        <end position="404"/>
    </location>
</feature>
<keyword evidence="4" id="KW-0808">Transferase</keyword>
<comment type="similarity">
    <text evidence="2">Belongs to the polyprenol kinase family.</text>
</comment>
<evidence type="ECO:0000256" key="2">
    <source>
        <dbReference type="ARBA" id="ARBA00010794"/>
    </source>
</evidence>
<sequence length="660" mass="74169">MYRMSRPEPRTAVNGSESLSWARVIWWWTEWVLINVIVKPLEASFMARCTLGMRLVAFSCGLHALEVDCDYILGTMAFRLTCSILSMDDSLYFLLIAPVCCCPETVVVPLSLVAWNVSLVHTWRSAPVALVVLGLALLVEFSVDASVAFTQFKTRVATRSSDIANRYDLKIEPEYLKVQYWVTSVSCFAVLVFLFFVIRWSLRPSSCSSFCSSWYAKIILCCILVYSTLCCMSLATITQDGLQTALKLFWVLCHGFASVKLIQHLLHSFRSCASVCNLQDVLIVVPPRIMDYSLFLGEALLVTAGLILYFGDMLAYTISKVQRNFSTPVLAFNYGIKRSEISVIIQGMLVGLLLFPVLAVPITKLWGCFIRLTSFRAFSHNEIHRALIFYSSLAFLLTLIIPYWMQFVHDFPVHPHLWMCLHARALGGSCHCLSYKAKMSVVFMFVFSDPLKRLSLCFYWIAVICVSVVCFYNISKNSKIQRILLRRYYHLMAVSMFLPALIFQVWKIWPLGPLVHQFMNALADHRDSELLVVSHFSLLLGCALPIWMSSGFNDRPLAPFAGILSLGIGDTMASVVGYKYGVLRWSKTGKKTVEGTAAGTTSVLATCFVLLPLLASTGYILTQHWVSLFVAVTASGLLEAYTAQLDNAFIPLVFYSLLCL</sequence>
<feature type="transmembrane region" description="Helical" evidence="10">
    <location>
        <begin position="127"/>
        <end position="149"/>
    </location>
</feature>
<feature type="transmembrane region" description="Helical" evidence="10">
    <location>
        <begin position="91"/>
        <end position="115"/>
    </location>
</feature>
<organism evidence="11 12">
    <name type="scientific">Dillenia turbinata</name>
    <dbReference type="NCBI Taxonomy" id="194707"/>
    <lineage>
        <taxon>Eukaryota</taxon>
        <taxon>Viridiplantae</taxon>
        <taxon>Streptophyta</taxon>
        <taxon>Embryophyta</taxon>
        <taxon>Tracheophyta</taxon>
        <taxon>Spermatophyta</taxon>
        <taxon>Magnoliopsida</taxon>
        <taxon>eudicotyledons</taxon>
        <taxon>Gunneridae</taxon>
        <taxon>Pentapetalae</taxon>
        <taxon>Dilleniales</taxon>
        <taxon>Dilleniaceae</taxon>
        <taxon>Dillenia</taxon>
    </lineage>
</organism>
<evidence type="ECO:0000256" key="3">
    <source>
        <dbReference type="ARBA" id="ARBA00012132"/>
    </source>
</evidence>
<dbReference type="PANTHER" id="PTHR13205:SF15">
    <property type="entry name" value="DOLICHOL KINASE"/>
    <property type="match status" value="1"/>
</dbReference>
<evidence type="ECO:0000256" key="7">
    <source>
        <dbReference type="ARBA" id="ARBA00022824"/>
    </source>
</evidence>
<evidence type="ECO:0000256" key="5">
    <source>
        <dbReference type="ARBA" id="ARBA00022692"/>
    </source>
</evidence>
<evidence type="ECO:0000256" key="9">
    <source>
        <dbReference type="ARBA" id="ARBA00023136"/>
    </source>
</evidence>
<dbReference type="PANTHER" id="PTHR13205">
    <property type="entry name" value="TRANSMEMBRANE PROTEIN 15-RELATED"/>
    <property type="match status" value="1"/>
</dbReference>
<evidence type="ECO:0000256" key="1">
    <source>
        <dbReference type="ARBA" id="ARBA00004477"/>
    </source>
</evidence>
<keyword evidence="6" id="KW-0418">Kinase</keyword>
<reference evidence="11 12" key="1">
    <citation type="submission" date="2023-12" db="EMBL/GenBank/DDBJ databases">
        <title>A high-quality genome assembly for Dillenia turbinata (Dilleniales).</title>
        <authorList>
            <person name="Chanderbali A."/>
        </authorList>
    </citation>
    <scope>NUCLEOTIDE SEQUENCE [LARGE SCALE GENOMIC DNA]</scope>
    <source>
        <strain evidence="11">LSX21</strain>
        <tissue evidence="11">Leaf</tissue>
    </source>
</reference>
<dbReference type="AlphaFoldDB" id="A0AAN8VUP1"/>
<feature type="transmembrane region" description="Helical" evidence="10">
    <location>
        <begin position="180"/>
        <end position="202"/>
    </location>
</feature>
<feature type="transmembrane region" description="Helical" evidence="10">
    <location>
        <begin position="292"/>
        <end position="311"/>
    </location>
</feature>
<dbReference type="GO" id="GO:0005789">
    <property type="term" value="C:endoplasmic reticulum membrane"/>
    <property type="evidence" value="ECO:0007669"/>
    <property type="project" value="UniProtKB-SubCell"/>
</dbReference>
<evidence type="ECO:0000256" key="8">
    <source>
        <dbReference type="ARBA" id="ARBA00022989"/>
    </source>
</evidence>
<feature type="transmembrane region" description="Helical" evidence="10">
    <location>
        <begin position="560"/>
        <end position="581"/>
    </location>
</feature>
<accession>A0AAN8VUP1</accession>
<feature type="transmembrane region" description="Helical" evidence="10">
    <location>
        <begin position="343"/>
        <end position="366"/>
    </location>
</feature>